<name>A0A8J4CDX0_9CHLO</name>
<comment type="caution">
    <text evidence="8">The sequence shown here is derived from an EMBL/GenBank/DDBJ whole genome shotgun (WGS) entry which is preliminary data.</text>
</comment>
<dbReference type="EMBL" id="BNCP01000010">
    <property type="protein sequence ID" value="GIL77364.1"/>
    <property type="molecule type" value="Genomic_DNA"/>
</dbReference>
<evidence type="ECO:0000256" key="6">
    <source>
        <dbReference type="SAM" id="MobiDB-lite"/>
    </source>
</evidence>
<dbReference type="InterPro" id="IPR011009">
    <property type="entry name" value="Kinase-like_dom_sf"/>
</dbReference>
<dbReference type="InterPro" id="IPR017441">
    <property type="entry name" value="Protein_kinase_ATP_BS"/>
</dbReference>
<dbReference type="InterPro" id="IPR008271">
    <property type="entry name" value="Ser/Thr_kinase_AS"/>
</dbReference>
<keyword evidence="4 5" id="KW-0067">ATP-binding</keyword>
<dbReference type="Gene3D" id="1.10.510.10">
    <property type="entry name" value="Transferase(Phosphotransferase) domain 1"/>
    <property type="match status" value="1"/>
</dbReference>
<dbReference type="EMBL" id="BNCQ01000004">
    <property type="protein sequence ID" value="GIL97338.1"/>
    <property type="molecule type" value="Genomic_DNA"/>
</dbReference>
<evidence type="ECO:0000313" key="10">
    <source>
        <dbReference type="Proteomes" id="UP000747110"/>
    </source>
</evidence>
<dbReference type="PANTHER" id="PTHR44329">
    <property type="entry name" value="SERINE/THREONINE-PROTEIN KINASE TNNI3K-RELATED"/>
    <property type="match status" value="1"/>
</dbReference>
<evidence type="ECO:0000313" key="8">
    <source>
        <dbReference type="EMBL" id="GIL77364.1"/>
    </source>
</evidence>
<feature type="compositionally biased region" description="Low complexity" evidence="6">
    <location>
        <begin position="1272"/>
        <end position="1284"/>
    </location>
</feature>
<dbReference type="InterPro" id="IPR000719">
    <property type="entry name" value="Prot_kinase_dom"/>
</dbReference>
<dbReference type="PANTHER" id="PTHR44329:SF214">
    <property type="entry name" value="PROTEIN KINASE DOMAIN-CONTAINING PROTEIN"/>
    <property type="match status" value="1"/>
</dbReference>
<sequence>MPGIFCCFGNNNNNNDVPTARGANGSKDATHAAPDIQTTFPVNVSTKPDVAKEALEYNGPPSNQPRAPSPTVSPNLPVAGLLAGGRAGELAQGVLQGIDVQRKIYLLQGHWWNRVEGAVELVAKTYSAACVSVWILDESSDSFVALLSKGPMRQAVQPGHAVHLGSEYDANSPSSLTSLWETKAAQTYNVPAHSSNSSAASLSDRAAFPTDWKLLYNAHHFTDFLALPILASPLSGVNKPSPASIPSGSAGVLMGTLGGGTASGGAPNGSEDGSGSSGQQVVGAVTLYFSRPDRVSEQPPSLFNTPLEQDLVVLALASVLFSSGPESVRQICELVLAVQSAAGSGELAAAVAMGLTARLQQLFAVAPASLLALVPPKQVSAIVFRDQTVMPESVGGVMDTMVGYSSSQTLPLLHPALASVAGGGGASGAAAPYSGSHLHGGGGLRVQYRAAGIHVGITDASAAASIERSPSLLGTGLRGDGGAVGGSGAGTGATATTTNNNMMVHEASAAGGAGSAASRACMPNSRSMGVLAGHNPSGLFSCRLDRPPSRYKALVFPLSHTLLQVVLQQRQEKKPQGRAGQHGSGGGGLAAAGGARQTSALRDLCMAASAAAAAVSPSGATRGGWIVGDCNEHLHAVHSPSRDIYVMARVNGRRPHSLMLATADVWMPDSHAEGGAADGGGNSGNSHMTHIALYLAFQERLPRALLELVLADVQLLMRQLLAPLIRHRFETSLAEEWSALAGAANNLPSPGGPVLRITSSMSASQARHVPPQGLLLSSMTPSLLGETPIGAVGAASTTPPIAEAHSSNWLTRTGGTGTSPQLMLPALSGNGAATFASPNELDLEGLSAGEALQQMSVLVSSYMDTLQALQGQLMASDRVTESLRREDLPHLQLLEVLGHGGGGVVFRGKLHALEVAVKVFEVPGDLATAAGLPQHNIAVGAGTTAGAAAAASAGGASGNGAAASTGGATNQAAWPGVGDRRVLQRSALELAVTASLSHPHIIQVYSLYTNMVLVKQKPPKQGTSGVQLMELSAVTALNRTDEGIPCSALCMEYCDMATLAHAIDQHRFMTVTPLGTRRPALKAICTTLLEVALALRHLHARNLAHCDLKPANVLLKSSRRDSRGFTCKLADFGYVSVLKAAVPGGRPTILPEEACGTVTHMAPETFIKGQPLDFSVDTFSFGILMWELYMCARPYSDVPEDQIAQRVTLKGLRPTFPSDTPRSYGALARQCWSQDPNERPSASEIVAAIENMLQIMNTQLPAIPPHKPKPPAAAVVPAPQPGGASHDRGHVELVLEKPMPAMPRVRGSLNGGMVQLGPPQAQSPLGRVPALPPVTPPDDAGGPGTGQGASQPSEEAS</sequence>
<feature type="compositionally biased region" description="Low complexity" evidence="6">
    <location>
        <begin position="1348"/>
        <end position="1357"/>
    </location>
</feature>
<keyword evidence="3" id="KW-0418">Kinase</keyword>
<feature type="compositionally biased region" description="Low complexity" evidence="6">
    <location>
        <begin position="268"/>
        <end position="278"/>
    </location>
</feature>
<dbReference type="SMART" id="SM00220">
    <property type="entry name" value="S_TKc"/>
    <property type="match status" value="1"/>
</dbReference>
<dbReference type="PROSITE" id="PS50011">
    <property type="entry name" value="PROTEIN_KINASE_DOM"/>
    <property type="match status" value="1"/>
</dbReference>
<gene>
    <name evidence="8" type="ORF">Vretifemale_6814</name>
    <name evidence="9" type="ORF">Vretimale_2798</name>
</gene>
<feature type="region of interest" description="Disordered" evidence="6">
    <location>
        <begin position="569"/>
        <end position="593"/>
    </location>
</feature>
<dbReference type="GO" id="GO:0004674">
    <property type="term" value="F:protein serine/threonine kinase activity"/>
    <property type="evidence" value="ECO:0007669"/>
    <property type="project" value="TreeGrafter"/>
</dbReference>
<keyword evidence="2 5" id="KW-0547">Nucleotide-binding</keyword>
<evidence type="ECO:0000256" key="2">
    <source>
        <dbReference type="ARBA" id="ARBA00022741"/>
    </source>
</evidence>
<feature type="domain" description="Protein kinase" evidence="7">
    <location>
        <begin position="891"/>
        <end position="1253"/>
    </location>
</feature>
<dbReference type="SUPFAM" id="SSF56112">
    <property type="entry name" value="Protein kinase-like (PK-like)"/>
    <property type="match status" value="1"/>
</dbReference>
<dbReference type="PROSITE" id="PS00108">
    <property type="entry name" value="PROTEIN_KINASE_ST"/>
    <property type="match status" value="1"/>
</dbReference>
<dbReference type="Proteomes" id="UP000722791">
    <property type="component" value="Unassembled WGS sequence"/>
</dbReference>
<dbReference type="Pfam" id="PF00069">
    <property type="entry name" value="Pkinase"/>
    <property type="match status" value="1"/>
</dbReference>
<dbReference type="OrthoDB" id="535509at2759"/>
<feature type="region of interest" description="Disordered" evidence="6">
    <location>
        <begin position="1308"/>
        <end position="1357"/>
    </location>
</feature>
<evidence type="ECO:0000259" key="7">
    <source>
        <dbReference type="PROSITE" id="PS50011"/>
    </source>
</evidence>
<keyword evidence="10" id="KW-1185">Reference proteome</keyword>
<feature type="region of interest" description="Disordered" evidence="6">
    <location>
        <begin position="54"/>
        <end position="73"/>
    </location>
</feature>
<feature type="compositionally biased region" description="Gly residues" evidence="6">
    <location>
        <begin position="580"/>
        <end position="591"/>
    </location>
</feature>
<feature type="binding site" evidence="5">
    <location>
        <position position="918"/>
    </location>
    <ligand>
        <name>ATP</name>
        <dbReference type="ChEBI" id="CHEBI:30616"/>
    </ligand>
</feature>
<feature type="compositionally biased region" description="Gly residues" evidence="6">
    <location>
        <begin position="256"/>
        <end position="267"/>
    </location>
</feature>
<evidence type="ECO:0000256" key="1">
    <source>
        <dbReference type="ARBA" id="ARBA00022679"/>
    </source>
</evidence>
<evidence type="ECO:0000313" key="9">
    <source>
        <dbReference type="EMBL" id="GIL97338.1"/>
    </source>
</evidence>
<accession>A0A8J4CDX0</accession>
<feature type="compositionally biased region" description="Polar residues" evidence="6">
    <location>
        <begin position="60"/>
        <end position="73"/>
    </location>
</feature>
<organism evidence="8 10">
    <name type="scientific">Volvox reticuliferus</name>
    <dbReference type="NCBI Taxonomy" id="1737510"/>
    <lineage>
        <taxon>Eukaryota</taxon>
        <taxon>Viridiplantae</taxon>
        <taxon>Chlorophyta</taxon>
        <taxon>core chlorophytes</taxon>
        <taxon>Chlorophyceae</taxon>
        <taxon>CS clade</taxon>
        <taxon>Chlamydomonadales</taxon>
        <taxon>Volvocaceae</taxon>
        <taxon>Volvox</taxon>
    </lineage>
</organism>
<dbReference type="Proteomes" id="UP000747110">
    <property type="component" value="Unassembled WGS sequence"/>
</dbReference>
<dbReference type="Gene3D" id="3.30.200.20">
    <property type="entry name" value="Phosphorylase Kinase, domain 1"/>
    <property type="match status" value="1"/>
</dbReference>
<keyword evidence="1" id="KW-0808">Transferase</keyword>
<evidence type="ECO:0000256" key="5">
    <source>
        <dbReference type="PROSITE-ProRule" id="PRU10141"/>
    </source>
</evidence>
<evidence type="ECO:0000256" key="4">
    <source>
        <dbReference type="ARBA" id="ARBA00022840"/>
    </source>
</evidence>
<feature type="region of interest" description="Disordered" evidence="6">
    <location>
        <begin position="1267"/>
        <end position="1286"/>
    </location>
</feature>
<proteinExistence type="predicted"/>
<dbReference type="InterPro" id="IPR051681">
    <property type="entry name" value="Ser/Thr_Kinases-Pseudokinases"/>
</dbReference>
<dbReference type="PROSITE" id="PS00107">
    <property type="entry name" value="PROTEIN_KINASE_ATP"/>
    <property type="match status" value="1"/>
</dbReference>
<reference evidence="8" key="1">
    <citation type="journal article" date="2021" name="Proc. Natl. Acad. Sci. U.S.A.">
        <title>Three genomes in the algal genus Volvox reveal the fate of a haploid sex-determining region after a transition to homothallism.</title>
        <authorList>
            <person name="Yamamoto K."/>
            <person name="Hamaji T."/>
            <person name="Kawai-Toyooka H."/>
            <person name="Matsuzaki R."/>
            <person name="Takahashi F."/>
            <person name="Nishimura Y."/>
            <person name="Kawachi M."/>
            <person name="Noguchi H."/>
            <person name="Minakuchi Y."/>
            <person name="Umen J.G."/>
            <person name="Toyoda A."/>
            <person name="Nozaki H."/>
        </authorList>
    </citation>
    <scope>NUCLEOTIDE SEQUENCE</scope>
    <source>
        <strain evidence="9">NIES-3785</strain>
        <strain evidence="8">NIES-3786</strain>
    </source>
</reference>
<evidence type="ECO:0000256" key="3">
    <source>
        <dbReference type="ARBA" id="ARBA00022777"/>
    </source>
</evidence>
<feature type="region of interest" description="Disordered" evidence="6">
    <location>
        <begin position="256"/>
        <end position="278"/>
    </location>
</feature>
<protein>
    <recommendedName>
        <fullName evidence="7">Protein kinase domain-containing protein</fullName>
    </recommendedName>
</protein>
<dbReference type="GO" id="GO:0005524">
    <property type="term" value="F:ATP binding"/>
    <property type="evidence" value="ECO:0007669"/>
    <property type="project" value="UniProtKB-UniRule"/>
</dbReference>